<evidence type="ECO:0000313" key="2">
    <source>
        <dbReference type="EMBL" id="GAA6197528.1"/>
    </source>
</evidence>
<dbReference type="RefSeq" id="WP_349387997.1">
    <property type="nucleotide sequence ID" value="NZ_BAABWU010000012.1"/>
</dbReference>
<keyword evidence="1" id="KW-1133">Transmembrane helix</keyword>
<sequence>MTVLREFERLEAAGLWRASPDAQRRDVIISVGDATLTITDMQDRVLAHWSLAAVERANPGVFPALFHPDGDPGEQLEIPQDETTMLEAIEKVRTAIERARPHPGRLRVVSIFGSLALVALLVVFGLPGLMQNHAVKVVPEIKTKAIGQALLGRIERVSGQACATPEASPILAKLAARTDVRQLVIMRSGVASSLHLPGGIVLLNRSLVEDFEDPAVAAGAVLAERARAHLHDPLAELLEVGGFLASFRLLTTGELTRETLDRYSETVLAAPRPVLPDDLLLAEFARAAIPSTPYAYALDVTGETTLGLIEADPMAGRALEPVLNDRDWVQLQNICG</sequence>
<gene>
    <name evidence="2" type="ORF">NBRC116598_29720</name>
</gene>
<evidence type="ECO:0000256" key="1">
    <source>
        <dbReference type="SAM" id="Phobius"/>
    </source>
</evidence>
<keyword evidence="1" id="KW-0812">Transmembrane</keyword>
<evidence type="ECO:0000313" key="3">
    <source>
        <dbReference type="Proteomes" id="UP001441944"/>
    </source>
</evidence>
<organism evidence="2 3">
    <name type="scientific">Pseudophaeobacter arcticus</name>
    <dbReference type="NCBI Taxonomy" id="385492"/>
    <lineage>
        <taxon>Bacteria</taxon>
        <taxon>Pseudomonadati</taxon>
        <taxon>Pseudomonadota</taxon>
        <taxon>Alphaproteobacteria</taxon>
        <taxon>Rhodobacterales</taxon>
        <taxon>Paracoccaceae</taxon>
        <taxon>Pseudophaeobacter</taxon>
    </lineage>
</organism>
<keyword evidence="1" id="KW-0472">Membrane</keyword>
<keyword evidence="3" id="KW-1185">Reference proteome</keyword>
<accession>A0ABQ0ANW0</accession>
<dbReference type="Proteomes" id="UP001441944">
    <property type="component" value="Unassembled WGS sequence"/>
</dbReference>
<dbReference type="EMBL" id="BAABWU010000012">
    <property type="protein sequence ID" value="GAA6197528.1"/>
    <property type="molecule type" value="Genomic_DNA"/>
</dbReference>
<proteinExistence type="predicted"/>
<protein>
    <submittedName>
        <fullName evidence="2">Uncharacterized protein</fullName>
    </submittedName>
</protein>
<name>A0ABQ0ANW0_9RHOB</name>
<feature type="transmembrane region" description="Helical" evidence="1">
    <location>
        <begin position="108"/>
        <end position="130"/>
    </location>
</feature>
<reference evidence="2 3" key="1">
    <citation type="submission" date="2024-04" db="EMBL/GenBank/DDBJ databases">
        <title>Draft genome sequence of Pseudophaeobacter arcticus NBRC 116598.</title>
        <authorList>
            <person name="Miyakawa T."/>
            <person name="Kusuya Y."/>
            <person name="Miura T."/>
        </authorList>
    </citation>
    <scope>NUCLEOTIDE SEQUENCE [LARGE SCALE GENOMIC DNA]</scope>
    <source>
        <strain evidence="2 3">SU-CL00105</strain>
    </source>
</reference>
<comment type="caution">
    <text evidence="2">The sequence shown here is derived from an EMBL/GenBank/DDBJ whole genome shotgun (WGS) entry which is preliminary data.</text>
</comment>